<keyword evidence="2" id="KW-1185">Reference proteome</keyword>
<proteinExistence type="predicted"/>
<evidence type="ECO:0000313" key="1">
    <source>
        <dbReference type="EMBL" id="WAR06176.1"/>
    </source>
</evidence>
<evidence type="ECO:0000313" key="2">
    <source>
        <dbReference type="Proteomes" id="UP001164746"/>
    </source>
</evidence>
<gene>
    <name evidence="1" type="ORF">MAR_021545</name>
</gene>
<protein>
    <submittedName>
        <fullName evidence="1">Uncharacterized protein</fullName>
    </submittedName>
</protein>
<dbReference type="Proteomes" id="UP001164746">
    <property type="component" value="Chromosome 5"/>
</dbReference>
<sequence length="211" mass="23479">MSGISFVHHFHKTLSLSGLSMETFFKTKCVYADAGIDIFCKTDTGIDPVSVSFSVGGKVLPLLADGKEPELRKLDHTRLRLKKEMAGSNVTCKVVYNANKAPVEFTAHLCYLEFGTGPTLIEPSCFYGDDSTATCEINNIRPVQMIEIRVNDRILKVQQQDEYDRSKNTFSSKATLKTASEEWNGTEMCCTSRIGNNNIGRRAPEIRQGLI</sequence>
<accession>A0ABY7EGA3</accession>
<organism evidence="1 2">
    <name type="scientific">Mya arenaria</name>
    <name type="common">Soft-shell clam</name>
    <dbReference type="NCBI Taxonomy" id="6604"/>
    <lineage>
        <taxon>Eukaryota</taxon>
        <taxon>Metazoa</taxon>
        <taxon>Spiralia</taxon>
        <taxon>Lophotrochozoa</taxon>
        <taxon>Mollusca</taxon>
        <taxon>Bivalvia</taxon>
        <taxon>Autobranchia</taxon>
        <taxon>Heteroconchia</taxon>
        <taxon>Euheterodonta</taxon>
        <taxon>Imparidentia</taxon>
        <taxon>Neoheterodontei</taxon>
        <taxon>Myida</taxon>
        <taxon>Myoidea</taxon>
        <taxon>Myidae</taxon>
        <taxon>Mya</taxon>
    </lineage>
</organism>
<name>A0ABY7EGA3_MYAAR</name>
<reference evidence="1" key="1">
    <citation type="submission" date="2022-11" db="EMBL/GenBank/DDBJ databases">
        <title>Centuries of genome instability and evolution in soft-shell clam transmissible cancer (bioRxiv).</title>
        <authorList>
            <person name="Hart S.F.M."/>
            <person name="Yonemitsu M.A."/>
            <person name="Giersch R.M."/>
            <person name="Beal B.F."/>
            <person name="Arriagada G."/>
            <person name="Davis B.W."/>
            <person name="Ostrander E.A."/>
            <person name="Goff S.P."/>
            <person name="Metzger M.J."/>
        </authorList>
    </citation>
    <scope>NUCLEOTIDE SEQUENCE</scope>
    <source>
        <strain evidence="1">MELC-2E11</strain>
        <tissue evidence="1">Siphon/mantle</tissue>
    </source>
</reference>
<dbReference type="EMBL" id="CP111016">
    <property type="protein sequence ID" value="WAR06176.1"/>
    <property type="molecule type" value="Genomic_DNA"/>
</dbReference>